<evidence type="ECO:0000256" key="1">
    <source>
        <dbReference type="SAM" id="SignalP"/>
    </source>
</evidence>
<comment type="caution">
    <text evidence="2">The sequence shown here is derived from an EMBL/GenBank/DDBJ whole genome shotgun (WGS) entry which is preliminary data.</text>
</comment>
<accession>A0A4Y2D1X2</accession>
<feature type="chain" id="PRO_5021334216" description="Secreted protein" evidence="1">
    <location>
        <begin position="24"/>
        <end position="87"/>
    </location>
</feature>
<sequence>MVSYRFQIPFALLIRLLPASVVVQKGHLLLIKWNEELDTLGLNSGAPDFGDTHPGSFRSSAFTINLELANNDERRPVAPRNVVSRPR</sequence>
<organism evidence="2 3">
    <name type="scientific">Araneus ventricosus</name>
    <name type="common">Orbweaver spider</name>
    <name type="synonym">Epeira ventricosa</name>
    <dbReference type="NCBI Taxonomy" id="182803"/>
    <lineage>
        <taxon>Eukaryota</taxon>
        <taxon>Metazoa</taxon>
        <taxon>Ecdysozoa</taxon>
        <taxon>Arthropoda</taxon>
        <taxon>Chelicerata</taxon>
        <taxon>Arachnida</taxon>
        <taxon>Araneae</taxon>
        <taxon>Araneomorphae</taxon>
        <taxon>Entelegynae</taxon>
        <taxon>Araneoidea</taxon>
        <taxon>Araneidae</taxon>
        <taxon>Araneus</taxon>
    </lineage>
</organism>
<proteinExistence type="predicted"/>
<reference evidence="2 3" key="1">
    <citation type="journal article" date="2019" name="Sci. Rep.">
        <title>Orb-weaving spider Araneus ventricosus genome elucidates the spidroin gene catalogue.</title>
        <authorList>
            <person name="Kono N."/>
            <person name="Nakamura H."/>
            <person name="Ohtoshi R."/>
            <person name="Moran D.A.P."/>
            <person name="Shinohara A."/>
            <person name="Yoshida Y."/>
            <person name="Fujiwara M."/>
            <person name="Mori M."/>
            <person name="Tomita M."/>
            <person name="Arakawa K."/>
        </authorList>
    </citation>
    <scope>NUCLEOTIDE SEQUENCE [LARGE SCALE GENOMIC DNA]</scope>
</reference>
<protein>
    <recommendedName>
        <fullName evidence="4">Secreted protein</fullName>
    </recommendedName>
</protein>
<keyword evidence="1" id="KW-0732">Signal</keyword>
<evidence type="ECO:0008006" key="4">
    <source>
        <dbReference type="Google" id="ProtNLM"/>
    </source>
</evidence>
<keyword evidence="3" id="KW-1185">Reference proteome</keyword>
<dbReference type="EMBL" id="BGPR01000289">
    <property type="protein sequence ID" value="GBM10681.1"/>
    <property type="molecule type" value="Genomic_DNA"/>
</dbReference>
<feature type="signal peptide" evidence="1">
    <location>
        <begin position="1"/>
        <end position="23"/>
    </location>
</feature>
<evidence type="ECO:0000313" key="3">
    <source>
        <dbReference type="Proteomes" id="UP000499080"/>
    </source>
</evidence>
<evidence type="ECO:0000313" key="2">
    <source>
        <dbReference type="EMBL" id="GBM10681.1"/>
    </source>
</evidence>
<name>A0A4Y2D1X2_ARAVE</name>
<gene>
    <name evidence="2" type="ORF">AVEN_7951_1</name>
</gene>
<dbReference type="Proteomes" id="UP000499080">
    <property type="component" value="Unassembled WGS sequence"/>
</dbReference>
<dbReference type="AlphaFoldDB" id="A0A4Y2D1X2"/>